<protein>
    <submittedName>
        <fullName evidence="2">Uncharacterized protein</fullName>
    </submittedName>
</protein>
<evidence type="ECO:0000256" key="1">
    <source>
        <dbReference type="SAM" id="Phobius"/>
    </source>
</evidence>
<reference evidence="2" key="1">
    <citation type="submission" date="2023-07" db="EMBL/GenBank/DDBJ databases">
        <authorList>
            <consortium name="CYATHOMIX"/>
        </authorList>
    </citation>
    <scope>NUCLEOTIDE SEQUENCE</scope>
    <source>
        <strain evidence="2">N/A</strain>
    </source>
</reference>
<name>A0AA36DNU5_CYLNA</name>
<organism evidence="2 3">
    <name type="scientific">Cylicocyclus nassatus</name>
    <name type="common">Nematode worm</name>
    <dbReference type="NCBI Taxonomy" id="53992"/>
    <lineage>
        <taxon>Eukaryota</taxon>
        <taxon>Metazoa</taxon>
        <taxon>Ecdysozoa</taxon>
        <taxon>Nematoda</taxon>
        <taxon>Chromadorea</taxon>
        <taxon>Rhabditida</taxon>
        <taxon>Rhabditina</taxon>
        <taxon>Rhabditomorpha</taxon>
        <taxon>Strongyloidea</taxon>
        <taxon>Strongylidae</taxon>
        <taxon>Cylicocyclus</taxon>
    </lineage>
</organism>
<dbReference type="Proteomes" id="UP001176961">
    <property type="component" value="Unassembled WGS sequence"/>
</dbReference>
<keyword evidence="1" id="KW-0472">Membrane</keyword>
<evidence type="ECO:0000313" key="3">
    <source>
        <dbReference type="Proteomes" id="UP001176961"/>
    </source>
</evidence>
<keyword evidence="1" id="KW-0812">Transmembrane</keyword>
<dbReference type="AlphaFoldDB" id="A0AA36DNU5"/>
<accession>A0AA36DNU5</accession>
<comment type="caution">
    <text evidence="2">The sequence shown here is derived from an EMBL/GenBank/DDBJ whole genome shotgun (WGS) entry which is preliminary data.</text>
</comment>
<dbReference type="EMBL" id="CATQJL010000001">
    <property type="protein sequence ID" value="CAJ0590510.1"/>
    <property type="molecule type" value="Genomic_DNA"/>
</dbReference>
<feature type="transmembrane region" description="Helical" evidence="1">
    <location>
        <begin position="21"/>
        <end position="41"/>
    </location>
</feature>
<feature type="transmembrane region" description="Helical" evidence="1">
    <location>
        <begin position="68"/>
        <end position="89"/>
    </location>
</feature>
<proteinExistence type="predicted"/>
<keyword evidence="1" id="KW-1133">Transmembrane helix</keyword>
<gene>
    <name evidence="2" type="ORF">CYNAS_LOCUS2493</name>
</gene>
<keyword evidence="3" id="KW-1185">Reference proteome</keyword>
<evidence type="ECO:0000313" key="2">
    <source>
        <dbReference type="EMBL" id="CAJ0590510.1"/>
    </source>
</evidence>
<sequence length="178" mass="20847">MEMRKAKKRADEMGRKREIRNSVWMMLIFQSFSVVVSTPILQASNGLYWHMCDCWKPICAAQLHSLRLILTILLLMESVLSVSSCILPISIRFRQTTFTFTFQQTHSLLHEIVNFLVRNVPAIVANYWCLSRNCYSCDCFEGDTDFPSTGDDLLLREHEIRIRLYQHLRVLRQCPSSR</sequence>